<comment type="caution">
    <text evidence="1">The sequence shown here is derived from an EMBL/GenBank/DDBJ whole genome shotgun (WGS) entry which is preliminary data.</text>
</comment>
<proteinExistence type="predicted"/>
<dbReference type="PANTHER" id="PTHR46276">
    <property type="entry name" value="E3 UBIQUITIN-PROTEIN LIGASE UBR5"/>
    <property type="match status" value="1"/>
</dbReference>
<reference evidence="1" key="1">
    <citation type="submission" date="2021-02" db="EMBL/GenBank/DDBJ databases">
        <authorList>
            <person name="Nowell W R."/>
        </authorList>
    </citation>
    <scope>NUCLEOTIDE SEQUENCE</scope>
</reference>
<organism evidence="1 3">
    <name type="scientific">Rotaria sordida</name>
    <dbReference type="NCBI Taxonomy" id="392033"/>
    <lineage>
        <taxon>Eukaryota</taxon>
        <taxon>Metazoa</taxon>
        <taxon>Spiralia</taxon>
        <taxon>Gnathifera</taxon>
        <taxon>Rotifera</taxon>
        <taxon>Eurotatoria</taxon>
        <taxon>Bdelloidea</taxon>
        <taxon>Philodinida</taxon>
        <taxon>Philodinidae</taxon>
        <taxon>Rotaria</taxon>
    </lineage>
</organism>
<dbReference type="EMBL" id="CAJNOL010008635">
    <property type="protein sequence ID" value="CAF1637764.1"/>
    <property type="molecule type" value="Genomic_DNA"/>
</dbReference>
<dbReference type="GO" id="GO:0005737">
    <property type="term" value="C:cytoplasm"/>
    <property type="evidence" value="ECO:0007669"/>
    <property type="project" value="TreeGrafter"/>
</dbReference>
<evidence type="ECO:0000313" key="3">
    <source>
        <dbReference type="Proteomes" id="UP000663854"/>
    </source>
</evidence>
<dbReference type="PANTHER" id="PTHR46276:SF1">
    <property type="entry name" value="E3 UBIQUITIN-PROTEIN LIGASE UBR5"/>
    <property type="match status" value="1"/>
</dbReference>
<dbReference type="GO" id="GO:0000209">
    <property type="term" value="P:protein polyubiquitination"/>
    <property type="evidence" value="ECO:0007669"/>
    <property type="project" value="TreeGrafter"/>
</dbReference>
<evidence type="ECO:0000313" key="4">
    <source>
        <dbReference type="Proteomes" id="UP000663870"/>
    </source>
</evidence>
<dbReference type="EMBL" id="CAJNOH010007015">
    <property type="protein sequence ID" value="CAF1447208.1"/>
    <property type="molecule type" value="Genomic_DNA"/>
</dbReference>
<dbReference type="GO" id="GO:0090263">
    <property type="term" value="P:positive regulation of canonical Wnt signaling pathway"/>
    <property type="evidence" value="ECO:0007669"/>
    <property type="project" value="TreeGrafter"/>
</dbReference>
<evidence type="ECO:0000313" key="2">
    <source>
        <dbReference type="EMBL" id="CAF1637764.1"/>
    </source>
</evidence>
<protein>
    <submittedName>
        <fullName evidence="1">Uncharacterized protein</fullName>
    </submittedName>
</protein>
<name>A0A815PCW1_9BILA</name>
<dbReference type="Proteomes" id="UP000663870">
    <property type="component" value="Unassembled WGS sequence"/>
</dbReference>
<evidence type="ECO:0000313" key="1">
    <source>
        <dbReference type="EMBL" id="CAF1447208.1"/>
    </source>
</evidence>
<dbReference type="GO" id="GO:0034450">
    <property type="term" value="F:ubiquitin-ubiquitin ligase activity"/>
    <property type="evidence" value="ECO:0007669"/>
    <property type="project" value="TreeGrafter"/>
</dbReference>
<accession>A0A815PCW1</accession>
<feature type="non-terminal residue" evidence="1">
    <location>
        <position position="1"/>
    </location>
</feature>
<gene>
    <name evidence="2" type="ORF">JXQ802_LOCUS52736</name>
    <name evidence="1" type="ORF">PYM288_LOCUS36393</name>
</gene>
<keyword evidence="4" id="KW-1185">Reference proteome</keyword>
<dbReference type="GO" id="GO:0005634">
    <property type="term" value="C:nucleus"/>
    <property type="evidence" value="ECO:0007669"/>
    <property type="project" value="TreeGrafter"/>
</dbReference>
<dbReference type="AlphaFoldDB" id="A0A815PCW1"/>
<dbReference type="Proteomes" id="UP000663854">
    <property type="component" value="Unassembled WGS sequence"/>
</dbReference>
<sequence>KPINNRLDFLNYSLSLMRSIHEHGDQEPLIDVLSYKHFAYLLDAFIYYFRENGLNEINKSLIIYRKENYNENNENLITSNDSFFHRSSSTLCLSSLGPDPFQITIDDSLPLACRPQLLQPICRKEDLFGRFLNDQIAAKYSHLPSQLSLSNRQYSIPNFLQPNYSNLFNQTPTREDIQDKTNTKTRDDDLDVLYSLVDITQRFDQLVLDSFYIRNLNMTSMTMKSFYDRIYSIDNQVLERMYKNILPRIYHQINELIVEQYSMERVLHTINYPQLYSLTLTDFSEEVLFNYLTSNRIFRKLLIEQITCLKIDVKDEPTEPSPETLSIMFALILSLCKRLIKLSFCQLDNRLTFCILDLSLTNIKSSTLTQL</sequence>